<dbReference type="EMBL" id="BOMS01000043">
    <property type="protein sequence ID" value="GIE67037.1"/>
    <property type="molecule type" value="Genomic_DNA"/>
</dbReference>
<keyword evidence="5" id="KW-1185">Reference proteome</keyword>
<reference evidence="4 5" key="1">
    <citation type="submission" date="2021-01" db="EMBL/GenBank/DDBJ databases">
        <title>Whole genome shotgun sequence of Actinoplanes palleronii NBRC 14916.</title>
        <authorList>
            <person name="Komaki H."/>
            <person name="Tamura T."/>
        </authorList>
    </citation>
    <scope>NUCLEOTIDE SEQUENCE [LARGE SCALE GENOMIC DNA]</scope>
    <source>
        <strain evidence="4 5">NBRC 14916</strain>
    </source>
</reference>
<dbReference type="Proteomes" id="UP000624709">
    <property type="component" value="Unassembled WGS sequence"/>
</dbReference>
<gene>
    <name evidence="4" type="ORF">Apa02nite_031450</name>
</gene>
<comment type="caution">
    <text evidence="4">The sequence shown here is derived from an EMBL/GenBank/DDBJ whole genome shotgun (WGS) entry which is preliminary data.</text>
</comment>
<dbReference type="InterPro" id="IPR029058">
    <property type="entry name" value="AB_hydrolase_fold"/>
</dbReference>
<evidence type="ECO:0000256" key="2">
    <source>
        <dbReference type="SAM" id="SignalP"/>
    </source>
</evidence>
<dbReference type="InterPro" id="IPR010427">
    <property type="entry name" value="DUF1023"/>
</dbReference>
<dbReference type="SUPFAM" id="SSF53474">
    <property type="entry name" value="alpha/beta-Hydrolases"/>
    <property type="match status" value="1"/>
</dbReference>
<dbReference type="Gene3D" id="3.40.50.1820">
    <property type="entry name" value="alpha/beta hydrolase"/>
    <property type="match status" value="1"/>
</dbReference>
<evidence type="ECO:0000313" key="5">
    <source>
        <dbReference type="Proteomes" id="UP000624709"/>
    </source>
</evidence>
<dbReference type="Pfam" id="PF06259">
    <property type="entry name" value="Abhydrolase_8"/>
    <property type="match status" value="1"/>
</dbReference>
<feature type="chain" id="PRO_5045868973" description="DUF1023 domain-containing protein" evidence="2">
    <location>
        <begin position="19"/>
        <end position="364"/>
    </location>
</feature>
<feature type="region of interest" description="Disordered" evidence="1">
    <location>
        <begin position="345"/>
        <end position="364"/>
    </location>
</feature>
<accession>A0ABQ4B8S8</accession>
<name>A0ABQ4B8S8_9ACTN</name>
<organism evidence="4 5">
    <name type="scientific">Actinoplanes palleronii</name>
    <dbReference type="NCBI Taxonomy" id="113570"/>
    <lineage>
        <taxon>Bacteria</taxon>
        <taxon>Bacillati</taxon>
        <taxon>Actinomycetota</taxon>
        <taxon>Actinomycetes</taxon>
        <taxon>Micromonosporales</taxon>
        <taxon>Micromonosporaceae</taxon>
        <taxon>Actinoplanes</taxon>
    </lineage>
</organism>
<evidence type="ECO:0000259" key="3">
    <source>
        <dbReference type="Pfam" id="PF06259"/>
    </source>
</evidence>
<proteinExistence type="predicted"/>
<feature type="domain" description="DUF1023" evidence="3">
    <location>
        <begin position="97"/>
        <end position="274"/>
    </location>
</feature>
<sequence>MLLALPAVWLFGPTEAIATAPAGAAAWRADPRGLPDPTTASPAQVAAFFAALPPAEADRMARDHPGVIGNLDGVPLRLRYAANRSGEFAGRQIMALDRRGDGRIVEVLGDLATARRVAILIPGVDDTLANFDTGLGHVERRAPAWQAKQLYQRIRAAEPAARVAVIAWLGYDPPEGVRRAALREDRAAAGALALERFADGLVADRPDREIVVIGHSYGSIVAGRAAAHLPEQVTDIVAIGSPGMGVGDRAALGGGARVWAGSAPDDWTRKLPGIRVFGLGHGRLPIDPAFGALPLPAGDVTGHDGYFEADTSALAAMAQISIGTPVPAAVGGVSGGAANPDQLATSLSGAAAEPRSSRGRLLGA</sequence>
<keyword evidence="2" id="KW-0732">Signal</keyword>
<feature type="signal peptide" evidence="2">
    <location>
        <begin position="1"/>
        <end position="18"/>
    </location>
</feature>
<evidence type="ECO:0000256" key="1">
    <source>
        <dbReference type="SAM" id="MobiDB-lite"/>
    </source>
</evidence>
<protein>
    <recommendedName>
        <fullName evidence="3">DUF1023 domain-containing protein</fullName>
    </recommendedName>
</protein>
<evidence type="ECO:0000313" key="4">
    <source>
        <dbReference type="EMBL" id="GIE67037.1"/>
    </source>
</evidence>
<dbReference type="RefSeq" id="WP_239164332.1">
    <property type="nucleotide sequence ID" value="NZ_BOMS01000043.1"/>
</dbReference>